<dbReference type="SUPFAM" id="SSF81901">
    <property type="entry name" value="HCP-like"/>
    <property type="match status" value="1"/>
</dbReference>
<gene>
    <name evidence="4" type="ORF">KL86DYS1_31454</name>
</gene>
<dbReference type="EMBL" id="FLUM01000003">
    <property type="protein sequence ID" value="SBW06728.1"/>
    <property type="molecule type" value="Genomic_DNA"/>
</dbReference>
<dbReference type="AlphaFoldDB" id="A0A212K535"/>
<keyword evidence="1" id="KW-0175">Coiled coil</keyword>
<protein>
    <recommendedName>
        <fullName evidence="3">DUF6377 domain-containing protein</fullName>
    </recommendedName>
</protein>
<dbReference type="Pfam" id="PF19904">
    <property type="entry name" value="DUF6377"/>
    <property type="match status" value="1"/>
</dbReference>
<keyword evidence="2" id="KW-0472">Membrane</keyword>
<evidence type="ECO:0000256" key="1">
    <source>
        <dbReference type="SAM" id="Coils"/>
    </source>
</evidence>
<name>A0A212K535_9BACT</name>
<evidence type="ECO:0000259" key="3">
    <source>
        <dbReference type="Pfam" id="PF19904"/>
    </source>
</evidence>
<feature type="transmembrane region" description="Helical" evidence="2">
    <location>
        <begin position="335"/>
        <end position="354"/>
    </location>
</feature>
<reference evidence="4" key="1">
    <citation type="submission" date="2016-04" db="EMBL/GenBank/DDBJ databases">
        <authorList>
            <person name="Evans L.H."/>
            <person name="Alamgir A."/>
            <person name="Owens N."/>
            <person name="Weber N.D."/>
            <person name="Virtaneva K."/>
            <person name="Barbian K."/>
            <person name="Babar A."/>
            <person name="Rosenke K."/>
        </authorList>
    </citation>
    <scope>NUCLEOTIDE SEQUENCE</scope>
    <source>
        <strain evidence="4">86-1</strain>
    </source>
</reference>
<accession>A0A212K535</accession>
<dbReference type="InterPro" id="IPR011990">
    <property type="entry name" value="TPR-like_helical_dom_sf"/>
</dbReference>
<dbReference type="Gene3D" id="1.25.40.10">
    <property type="entry name" value="Tetratricopeptide repeat domain"/>
    <property type="match status" value="1"/>
</dbReference>
<feature type="domain" description="DUF6377" evidence="3">
    <location>
        <begin position="260"/>
        <end position="514"/>
    </location>
</feature>
<feature type="transmembrane region" description="Helical" evidence="2">
    <location>
        <begin position="12"/>
        <end position="27"/>
    </location>
</feature>
<proteinExistence type="predicted"/>
<sequence>MRNKRSIRQKYYIIPLIFFIFSISLYGKDDLKSMSDYLDHIIDNKEQFTEQKEKGISNLKKLLEKKPSSSEYEYEINLRLYNEYKKFKLDSAIHYAERNVQIAEFLNNENLKYNSDINLAKVYSYAGRLLESEKILTSLDSRKLPKDLLAAYYETYSRFYEHYGATSNQSKYYHQVEMYRDSLLGVLDQSSFLYKINIAHRYITLRNTEKASELLNDLLNTEDIDTPEYALITHYLGTINAMKGNTELEKKYYTMSAIADIKNSIKENASFQRLAVIYYNSDDISKAFKYTQSAIEDAVFSGVQFRTAEMSKFYSIINASYQAKEAKTNSKLKTYLVLISLLSLFLILLVIYIYKQMKKLSRIKEELSGTNKKLITLNEEINGTNNLLNEKNEQLWESNQIKEQYIAQFLDLCSTYIDKMEDYRKTLYKLGINRHYEELIKKLKSTTVVDKELDDLYAHFDNTFLSLYPTFVSDFNSLLAKEEQVILKTEDLLNKELRIYALLRLGITDSTKIASFLRCSMSTIYNYRTKMRNKAASNRVEFEEMVMKIGTISRKTE</sequence>
<keyword evidence="2" id="KW-0812">Transmembrane</keyword>
<feature type="coiled-coil region" evidence="1">
    <location>
        <begin position="360"/>
        <end position="394"/>
    </location>
</feature>
<dbReference type="InterPro" id="IPR045957">
    <property type="entry name" value="DUF6377"/>
</dbReference>
<dbReference type="RefSeq" id="WP_296944262.1">
    <property type="nucleotide sequence ID" value="NZ_LT599032.1"/>
</dbReference>
<organism evidence="4">
    <name type="scientific">uncultured Dysgonomonas sp</name>
    <dbReference type="NCBI Taxonomy" id="206096"/>
    <lineage>
        <taxon>Bacteria</taxon>
        <taxon>Pseudomonadati</taxon>
        <taxon>Bacteroidota</taxon>
        <taxon>Bacteroidia</taxon>
        <taxon>Bacteroidales</taxon>
        <taxon>Dysgonomonadaceae</taxon>
        <taxon>Dysgonomonas</taxon>
        <taxon>environmental samples</taxon>
    </lineage>
</organism>
<evidence type="ECO:0000256" key="2">
    <source>
        <dbReference type="SAM" id="Phobius"/>
    </source>
</evidence>
<keyword evidence="2" id="KW-1133">Transmembrane helix</keyword>
<evidence type="ECO:0000313" key="4">
    <source>
        <dbReference type="EMBL" id="SBW06728.1"/>
    </source>
</evidence>